<evidence type="ECO:0000313" key="4">
    <source>
        <dbReference type="Proteomes" id="UP000676409"/>
    </source>
</evidence>
<evidence type="ECO:0000256" key="1">
    <source>
        <dbReference type="SAM" id="MobiDB-lite"/>
    </source>
</evidence>
<evidence type="ECO:0000256" key="2">
    <source>
        <dbReference type="SAM" id="Phobius"/>
    </source>
</evidence>
<dbReference type="Proteomes" id="UP000676409">
    <property type="component" value="Chromosome"/>
</dbReference>
<feature type="transmembrane region" description="Helical" evidence="2">
    <location>
        <begin position="129"/>
        <end position="151"/>
    </location>
</feature>
<keyword evidence="2" id="KW-1133">Transmembrane helix</keyword>
<dbReference type="Pfam" id="PF19613">
    <property type="entry name" value="DUF6118"/>
    <property type="match status" value="1"/>
</dbReference>
<protein>
    <submittedName>
        <fullName evidence="3">Uncharacterized protein</fullName>
    </submittedName>
</protein>
<name>A0A975G3G2_9CAUL</name>
<reference evidence="3" key="1">
    <citation type="submission" date="2021-04" db="EMBL/GenBank/DDBJ databases">
        <title>The complete genome sequence of Caulobacter sp. S6.</title>
        <authorList>
            <person name="Tang Y."/>
            <person name="Ouyang W."/>
            <person name="Liu Q."/>
            <person name="Huang B."/>
            <person name="Guo Z."/>
            <person name="Lei P."/>
        </authorList>
    </citation>
    <scope>NUCLEOTIDE SEQUENCE</scope>
    <source>
        <strain evidence="3">S6</strain>
    </source>
</reference>
<dbReference type="KEGG" id="caul:KCG34_08235"/>
<dbReference type="RefSeq" id="WP_211939896.1">
    <property type="nucleotide sequence ID" value="NZ_CP073078.1"/>
</dbReference>
<gene>
    <name evidence="3" type="ORF">KCG34_08235</name>
</gene>
<keyword evidence="4" id="KW-1185">Reference proteome</keyword>
<feature type="compositionally biased region" description="Low complexity" evidence="1">
    <location>
        <begin position="194"/>
        <end position="215"/>
    </location>
</feature>
<accession>A0A975G3G2</accession>
<organism evidence="3 4">
    <name type="scientific">Phenylobacterium montanum</name>
    <dbReference type="NCBI Taxonomy" id="2823693"/>
    <lineage>
        <taxon>Bacteria</taxon>
        <taxon>Pseudomonadati</taxon>
        <taxon>Pseudomonadota</taxon>
        <taxon>Alphaproteobacteria</taxon>
        <taxon>Caulobacterales</taxon>
        <taxon>Caulobacteraceae</taxon>
        <taxon>Phenylobacterium</taxon>
    </lineage>
</organism>
<keyword evidence="2" id="KW-0812">Transmembrane</keyword>
<dbReference type="EMBL" id="CP073078">
    <property type="protein sequence ID" value="QUD89844.1"/>
    <property type="molecule type" value="Genomic_DNA"/>
</dbReference>
<feature type="region of interest" description="Disordered" evidence="1">
    <location>
        <begin position="193"/>
        <end position="237"/>
    </location>
</feature>
<sequence length="237" mass="25272">MDQQSETVEPADAAALAFEGLRREVALLNVAMGGLAAERASAPDYSESLAEIVREVSRIAGGMSKLYAAPALQLTPDEVGRRIQLAGTEARRQEQAALQRAEASLERAAADLRGCAATARLADVQKRRLLQVGAAALAVGAVLGIFLPGVVARSVPERWAWPERMAAGLLHRDLWSAGERLLSVADPDRWGRMHAAQASAQHDSAKAEPSAPPRSSRSKRSRSSQAQAPRAEAVDTR</sequence>
<dbReference type="InterPro" id="IPR046121">
    <property type="entry name" value="DUF6118"/>
</dbReference>
<proteinExistence type="predicted"/>
<keyword evidence="2" id="KW-0472">Membrane</keyword>
<dbReference type="AlphaFoldDB" id="A0A975G3G2"/>
<evidence type="ECO:0000313" key="3">
    <source>
        <dbReference type="EMBL" id="QUD89844.1"/>
    </source>
</evidence>